<dbReference type="EMBL" id="CP000505">
    <property type="protein sequence ID" value="ABL78642.1"/>
    <property type="molecule type" value="Genomic_DNA"/>
</dbReference>
<dbReference type="AlphaFoldDB" id="A1RZL2"/>
<dbReference type="eggNOG" id="arCOG12287">
    <property type="taxonomic scope" value="Archaea"/>
</dbReference>
<sequence length="232" mass="24428">MPVGLDASLVEERSEVDYCGWEAGRLEEALRSDPLLGRVIGHAEWELLVSGSWRSMGFTGCVALLRLAGRVEVEGVFADFLRGASYSARVVAGGLHVFYDRGRGRVVLLDPLLGGGEGLRADSGELARVLEFAGRLWGEAGEARLVGEYSYGQLGSLRVYEVLTAGGAALVGVEPGGRIVERFTGLAVPGRRATFPPTSRGRGRPGRGLSAGLQSCPPGACHSTTTTSSPRG</sequence>
<dbReference type="HOGENOM" id="CLU_1192673_0_0_2"/>
<dbReference type="EnsemblBacteria" id="ABL78642">
    <property type="protein sequence ID" value="ABL78642"/>
    <property type="gene ID" value="Tpen_1244"/>
</dbReference>
<organism evidence="2 3">
    <name type="scientific">Thermofilum pendens (strain DSM 2475 / Hrk 5)</name>
    <dbReference type="NCBI Taxonomy" id="368408"/>
    <lineage>
        <taxon>Archaea</taxon>
        <taxon>Thermoproteota</taxon>
        <taxon>Thermoprotei</taxon>
        <taxon>Thermofilales</taxon>
        <taxon>Thermofilaceae</taxon>
        <taxon>Thermofilum</taxon>
    </lineage>
</organism>
<accession>A1RZL2</accession>
<dbReference type="RefSeq" id="WP_011752907.1">
    <property type="nucleotide sequence ID" value="NC_008698.1"/>
</dbReference>
<feature type="region of interest" description="Disordered" evidence="1">
    <location>
        <begin position="191"/>
        <end position="232"/>
    </location>
</feature>
<keyword evidence="3" id="KW-1185">Reference proteome</keyword>
<protein>
    <submittedName>
        <fullName evidence="2">Uncharacterized protein</fullName>
    </submittedName>
</protein>
<dbReference type="STRING" id="368408.Tpen_1244"/>
<evidence type="ECO:0000313" key="3">
    <source>
        <dbReference type="Proteomes" id="UP000000641"/>
    </source>
</evidence>
<gene>
    <name evidence="2" type="ordered locus">Tpen_1244</name>
</gene>
<dbReference type="KEGG" id="tpe:Tpen_1244"/>
<proteinExistence type="predicted"/>
<evidence type="ECO:0000256" key="1">
    <source>
        <dbReference type="SAM" id="MobiDB-lite"/>
    </source>
</evidence>
<dbReference type="Proteomes" id="UP000000641">
    <property type="component" value="Chromosome"/>
</dbReference>
<feature type="compositionally biased region" description="Polar residues" evidence="1">
    <location>
        <begin position="222"/>
        <end position="232"/>
    </location>
</feature>
<reference evidence="3" key="1">
    <citation type="journal article" date="2008" name="J. Bacteriol.">
        <title>Genome sequence of Thermofilum pendens reveals an exceptional loss of biosynthetic pathways without genome reduction.</title>
        <authorList>
            <person name="Anderson I."/>
            <person name="Rodriguez J."/>
            <person name="Susanti D."/>
            <person name="Porat I."/>
            <person name="Reich C."/>
            <person name="Ulrich L.E."/>
            <person name="Elkins J.G."/>
            <person name="Mavromatis K."/>
            <person name="Lykidis A."/>
            <person name="Kim E."/>
            <person name="Thompson L.S."/>
            <person name="Nolan M."/>
            <person name="Land M."/>
            <person name="Copeland A."/>
            <person name="Lapidus A."/>
            <person name="Lucas S."/>
            <person name="Detter C."/>
            <person name="Zhulin I.B."/>
            <person name="Olsen G.J."/>
            <person name="Whitman W."/>
            <person name="Mukhopadhyay B."/>
            <person name="Bristow J."/>
            <person name="Kyrpides N."/>
        </authorList>
    </citation>
    <scope>NUCLEOTIDE SEQUENCE [LARGE SCALE GENOMIC DNA]</scope>
    <source>
        <strain evidence="3">DSM 2475 / Hrk 5</strain>
    </source>
</reference>
<dbReference type="GeneID" id="4600539"/>
<name>A1RZL2_THEPD</name>
<evidence type="ECO:0000313" key="2">
    <source>
        <dbReference type="EMBL" id="ABL78642.1"/>
    </source>
</evidence>